<proteinExistence type="predicted"/>
<protein>
    <submittedName>
        <fullName evidence="1">5-methylcytosine-specific restriction enzyme subunit McrC</fullName>
    </submittedName>
</protein>
<dbReference type="Proteomes" id="UP000199135">
    <property type="component" value="Unassembled WGS sequence"/>
</dbReference>
<comment type="caution">
    <text evidence="1">The sequence shown here is derived from an EMBL/GenBank/DDBJ whole genome shotgun (WGS) entry which is preliminary data.</text>
</comment>
<dbReference type="EMBL" id="FNWT01000008">
    <property type="protein sequence ID" value="SEH63949.1"/>
    <property type="molecule type" value="Genomic_DNA"/>
</dbReference>
<dbReference type="InterPro" id="IPR019292">
    <property type="entry name" value="McrC"/>
</dbReference>
<accession>A0A1H6JND3</accession>
<evidence type="ECO:0000313" key="2">
    <source>
        <dbReference type="Proteomes" id="UP000199135"/>
    </source>
</evidence>
<dbReference type="PANTHER" id="PTHR38733:SF1">
    <property type="entry name" value="TYPE IV METHYL-DIRECTED RESTRICTION ENZYME ECOKMCRBC"/>
    <property type="match status" value="1"/>
</dbReference>
<evidence type="ECO:0000313" key="1">
    <source>
        <dbReference type="EMBL" id="SEH63949.1"/>
    </source>
</evidence>
<sequence length="347" mass="39560">MSDVTSTGVVVRNIYYMMAYAFKALDIEAYARLETEEFDGVEDLMAAILSMGIDLQRKRGFERGYSAVLEDILGVRGRVDVQATARLVARSSYRVACEWDELDEDTYKNRILKTVGGLLVSSDLVDPKRRKALKRSLLALRDVGTVDPKRIEWGRLRYHCNNASYQLLMNVCYMVVESMLLTQEDGEVRLASFADSQRLFTLYEAFVLAWFERHHPELKPSAKEVSRSVDGDVPAFLPRLYTDITLVGQDSTLIVDCKCYGRILKTHHNHEIASPSNMNQIFSYVLHEEFASGRPVSGMLLYALTASEEDRQSHWNEVGHDFYLWTLDLGRDFSAISSRLEEVAELL</sequence>
<reference evidence="1 2" key="1">
    <citation type="submission" date="2016-10" db="EMBL/GenBank/DDBJ databases">
        <authorList>
            <person name="Varghese N."/>
            <person name="Submissions S."/>
        </authorList>
    </citation>
    <scope>NUCLEOTIDE SEQUENCE [LARGE SCALE GENOMIC DNA]</scope>
    <source>
        <strain evidence="1 2">WCP15</strain>
    </source>
</reference>
<dbReference type="PANTHER" id="PTHR38733">
    <property type="entry name" value="PROTEIN MCRC"/>
    <property type="match status" value="1"/>
</dbReference>
<dbReference type="Pfam" id="PF10117">
    <property type="entry name" value="McrBC"/>
    <property type="match status" value="1"/>
</dbReference>
<gene>
    <name evidence="1" type="ORF">SAMN05216447_10872</name>
</gene>
<keyword evidence="2" id="KW-1185">Reference proteome</keyword>
<dbReference type="RefSeq" id="WP_078687732.1">
    <property type="nucleotide sequence ID" value="NZ_FNWT01000008.1"/>
</dbReference>
<name>A0A1H6JND3_9ACTN</name>
<organism evidence="1 2">
    <name type="scientific">Parafannyhessea umbonata</name>
    <dbReference type="NCBI Taxonomy" id="604330"/>
    <lineage>
        <taxon>Bacteria</taxon>
        <taxon>Bacillati</taxon>
        <taxon>Actinomycetota</taxon>
        <taxon>Coriobacteriia</taxon>
        <taxon>Coriobacteriales</taxon>
        <taxon>Atopobiaceae</taxon>
        <taxon>Parafannyhessea</taxon>
    </lineage>
</organism>